<sequence length="141" mass="16059">MQKRFSLIHCIQSGHNEVKRFESCVNGCDQHDSLGSSTWTVEMNKGQTASLQTQTLTQLLMEITSAIKRLSQGHAMRTFRDTYFWFAFDQKQEKCVDFVYGGCGGNQNNFETIVECQENCEDSNVCYLDIVVGPCKARIPR</sequence>
<dbReference type="Proteomes" id="UP000053676">
    <property type="component" value="Unassembled WGS sequence"/>
</dbReference>
<dbReference type="SUPFAM" id="SSF57362">
    <property type="entry name" value="BPTI-like"/>
    <property type="match status" value="1"/>
</dbReference>
<keyword evidence="4" id="KW-1015">Disulfide bond</keyword>
<proteinExistence type="predicted"/>
<dbReference type="GO" id="GO:0050431">
    <property type="term" value="F:transforming growth factor beta binding"/>
    <property type="evidence" value="ECO:0007669"/>
    <property type="project" value="TreeGrafter"/>
</dbReference>
<reference evidence="7" key="1">
    <citation type="journal article" date="2014" name="Nat. Genet.">
        <title>Genome of the human hookworm Necator americanus.</title>
        <authorList>
            <person name="Tang Y.T."/>
            <person name="Gao X."/>
            <person name="Rosa B.A."/>
            <person name="Abubucker S."/>
            <person name="Hallsworth-Pepin K."/>
            <person name="Martin J."/>
            <person name="Tyagi R."/>
            <person name="Heizer E."/>
            <person name="Zhang X."/>
            <person name="Bhonagiri-Palsikar V."/>
            <person name="Minx P."/>
            <person name="Warren W.C."/>
            <person name="Wang Q."/>
            <person name="Zhan B."/>
            <person name="Hotez P.J."/>
            <person name="Sternberg P.W."/>
            <person name="Dougall A."/>
            <person name="Gaze S.T."/>
            <person name="Mulvenna J."/>
            <person name="Sotillo J."/>
            <person name="Ranganathan S."/>
            <person name="Rabelo E.M."/>
            <person name="Wilson R.K."/>
            <person name="Felgner P.L."/>
            <person name="Bethony J."/>
            <person name="Hawdon J.M."/>
            <person name="Gasser R.B."/>
            <person name="Loukas A."/>
            <person name="Mitreva M."/>
        </authorList>
    </citation>
    <scope>NUCLEOTIDE SEQUENCE [LARGE SCALE GENOMIC DNA]</scope>
</reference>
<dbReference type="PRINTS" id="PR00759">
    <property type="entry name" value="BASICPTASE"/>
</dbReference>
<dbReference type="PANTHER" id="PTHR45938">
    <property type="entry name" value="ACP24A4-RELATED"/>
    <property type="match status" value="1"/>
</dbReference>
<dbReference type="GO" id="GO:0004867">
    <property type="term" value="F:serine-type endopeptidase inhibitor activity"/>
    <property type="evidence" value="ECO:0007669"/>
    <property type="project" value="InterPro"/>
</dbReference>
<dbReference type="SMART" id="SM00131">
    <property type="entry name" value="KU"/>
    <property type="match status" value="1"/>
</dbReference>
<evidence type="ECO:0000313" key="6">
    <source>
        <dbReference type="EMBL" id="ETN73829.1"/>
    </source>
</evidence>
<comment type="subcellular location">
    <subcellularLocation>
        <location evidence="1">Secreted</location>
    </subcellularLocation>
</comment>
<dbReference type="InterPro" id="IPR036880">
    <property type="entry name" value="Kunitz_BPTI_sf"/>
</dbReference>
<evidence type="ECO:0000256" key="2">
    <source>
        <dbReference type="ARBA" id="ARBA00022525"/>
    </source>
</evidence>
<dbReference type="OrthoDB" id="5871431at2759"/>
<dbReference type="Gene3D" id="4.10.410.10">
    <property type="entry name" value="Pancreatic trypsin inhibitor Kunitz domain"/>
    <property type="match status" value="1"/>
</dbReference>
<keyword evidence="3" id="KW-0732">Signal</keyword>
<evidence type="ECO:0000256" key="1">
    <source>
        <dbReference type="ARBA" id="ARBA00004613"/>
    </source>
</evidence>
<dbReference type="AlphaFoldDB" id="W2SVS2"/>
<keyword evidence="7" id="KW-1185">Reference proteome</keyword>
<accession>W2SVS2</accession>
<organism evidence="6 7">
    <name type="scientific">Necator americanus</name>
    <name type="common">Human hookworm</name>
    <dbReference type="NCBI Taxonomy" id="51031"/>
    <lineage>
        <taxon>Eukaryota</taxon>
        <taxon>Metazoa</taxon>
        <taxon>Ecdysozoa</taxon>
        <taxon>Nematoda</taxon>
        <taxon>Chromadorea</taxon>
        <taxon>Rhabditida</taxon>
        <taxon>Rhabditina</taxon>
        <taxon>Rhabditomorpha</taxon>
        <taxon>Strongyloidea</taxon>
        <taxon>Ancylostomatidae</taxon>
        <taxon>Bunostominae</taxon>
        <taxon>Necator</taxon>
    </lineage>
</organism>
<dbReference type="Pfam" id="PF00014">
    <property type="entry name" value="Kunitz_BPTI"/>
    <property type="match status" value="1"/>
</dbReference>
<dbReference type="GO" id="GO:0048019">
    <property type="term" value="F:receptor antagonist activity"/>
    <property type="evidence" value="ECO:0007669"/>
    <property type="project" value="TreeGrafter"/>
</dbReference>
<dbReference type="PANTHER" id="PTHR45938:SF11">
    <property type="entry name" value="WAP, KAZAL, IMMUNOGLOBULIN, KUNITZ AND NTR DOMAIN-CONTAINING PROTEIN 2-LIKE"/>
    <property type="match status" value="1"/>
</dbReference>
<evidence type="ECO:0000259" key="5">
    <source>
        <dbReference type="PROSITE" id="PS50279"/>
    </source>
</evidence>
<name>W2SVS2_NECAM</name>
<gene>
    <name evidence="6" type="ORF">NECAME_04221</name>
</gene>
<evidence type="ECO:0000256" key="3">
    <source>
        <dbReference type="ARBA" id="ARBA00022729"/>
    </source>
</evidence>
<protein>
    <submittedName>
        <fullName evidence="6">Kunitz/Bovine pancreatic trypsin inhibitor domain protein</fullName>
    </submittedName>
</protein>
<dbReference type="CDD" id="cd00109">
    <property type="entry name" value="Kunitz-type"/>
    <property type="match status" value="1"/>
</dbReference>
<dbReference type="GeneID" id="25344253"/>
<dbReference type="PROSITE" id="PS00280">
    <property type="entry name" value="BPTI_KUNITZ_1"/>
    <property type="match status" value="1"/>
</dbReference>
<feature type="domain" description="BPTI/Kunitz inhibitor" evidence="5">
    <location>
        <begin position="86"/>
        <end position="120"/>
    </location>
</feature>
<dbReference type="InterPro" id="IPR002223">
    <property type="entry name" value="Kunitz_BPTI"/>
</dbReference>
<dbReference type="InterPro" id="IPR020901">
    <property type="entry name" value="Prtase_inh_Kunz-CS"/>
</dbReference>
<keyword evidence="2" id="KW-0964">Secreted</keyword>
<dbReference type="PROSITE" id="PS50279">
    <property type="entry name" value="BPTI_KUNITZ_2"/>
    <property type="match status" value="1"/>
</dbReference>
<dbReference type="GO" id="GO:0005615">
    <property type="term" value="C:extracellular space"/>
    <property type="evidence" value="ECO:0007669"/>
    <property type="project" value="TreeGrafter"/>
</dbReference>
<dbReference type="EMBL" id="KI660409">
    <property type="protein sequence ID" value="ETN73829.1"/>
    <property type="molecule type" value="Genomic_DNA"/>
</dbReference>
<dbReference type="KEGG" id="nai:NECAME_04221"/>
<dbReference type="CTD" id="25344253"/>
<evidence type="ECO:0000313" key="7">
    <source>
        <dbReference type="Proteomes" id="UP000053676"/>
    </source>
</evidence>
<evidence type="ECO:0000256" key="4">
    <source>
        <dbReference type="ARBA" id="ARBA00023157"/>
    </source>
</evidence>